<feature type="chain" id="PRO_5012570772" description="Secreted protein" evidence="2">
    <location>
        <begin position="29"/>
        <end position="71"/>
    </location>
</feature>
<evidence type="ECO:0000313" key="3">
    <source>
        <dbReference type="EMBL" id="OLR91269.1"/>
    </source>
</evidence>
<dbReference type="Proteomes" id="UP000186040">
    <property type="component" value="Unassembled WGS sequence"/>
</dbReference>
<dbReference type="OrthoDB" id="3637822at2"/>
<dbReference type="AlphaFoldDB" id="A0A1Q9LH48"/>
<evidence type="ECO:0000256" key="1">
    <source>
        <dbReference type="SAM" id="Phobius"/>
    </source>
</evidence>
<sequence length="71" mass="7472">MRTTITRGLIAATLAATTLTGLATTATADPVIVDQPDTSQLNDIYTFAPLGIPVFGLIQSIVRAPTYILPQ</sequence>
<proteinExistence type="predicted"/>
<dbReference type="EMBL" id="MKQR01000025">
    <property type="protein sequence ID" value="OLR91269.1"/>
    <property type="molecule type" value="Genomic_DNA"/>
</dbReference>
<evidence type="ECO:0000313" key="4">
    <source>
        <dbReference type="Proteomes" id="UP000186040"/>
    </source>
</evidence>
<keyword evidence="1" id="KW-0812">Transmembrane</keyword>
<accession>A0A1Q9LH48</accession>
<feature type="transmembrane region" description="Helical" evidence="1">
    <location>
        <begin position="44"/>
        <end position="62"/>
    </location>
</feature>
<feature type="signal peptide" evidence="2">
    <location>
        <begin position="1"/>
        <end position="28"/>
    </location>
</feature>
<protein>
    <recommendedName>
        <fullName evidence="5">Secreted protein</fullName>
    </recommendedName>
</protein>
<evidence type="ECO:0000256" key="2">
    <source>
        <dbReference type="SAM" id="SignalP"/>
    </source>
</evidence>
<reference evidence="3 4" key="1">
    <citation type="submission" date="2016-10" db="EMBL/GenBank/DDBJ databases">
        <title>The Draft Genome Sequence of Actinokineospora bangkokensis 44EHWT reveals the biosynthetic pathway of antifungal compounds Thailandins with unusual extender unit butylmalonyl-CoA.</title>
        <authorList>
            <person name="Greule A."/>
            <person name="Intra B."/>
            <person name="Flemming S."/>
            <person name="Rommel M.G."/>
            <person name="Panbangred W."/>
            <person name="Bechthold A."/>
        </authorList>
    </citation>
    <scope>NUCLEOTIDE SEQUENCE [LARGE SCALE GENOMIC DNA]</scope>
    <source>
        <strain evidence="3 4">44EHW</strain>
    </source>
</reference>
<organism evidence="3 4">
    <name type="scientific">Actinokineospora bangkokensis</name>
    <dbReference type="NCBI Taxonomy" id="1193682"/>
    <lineage>
        <taxon>Bacteria</taxon>
        <taxon>Bacillati</taxon>
        <taxon>Actinomycetota</taxon>
        <taxon>Actinomycetes</taxon>
        <taxon>Pseudonocardiales</taxon>
        <taxon>Pseudonocardiaceae</taxon>
        <taxon>Actinokineospora</taxon>
    </lineage>
</organism>
<keyword evidence="2" id="KW-0732">Signal</keyword>
<dbReference type="STRING" id="1193682.BJP25_26740"/>
<comment type="caution">
    <text evidence="3">The sequence shown here is derived from an EMBL/GenBank/DDBJ whole genome shotgun (WGS) entry which is preliminary data.</text>
</comment>
<keyword evidence="1" id="KW-0472">Membrane</keyword>
<evidence type="ECO:0008006" key="5">
    <source>
        <dbReference type="Google" id="ProtNLM"/>
    </source>
</evidence>
<name>A0A1Q9LH48_9PSEU</name>
<gene>
    <name evidence="3" type="ORF">BJP25_26740</name>
</gene>
<dbReference type="RefSeq" id="WP_075976926.1">
    <property type="nucleotide sequence ID" value="NZ_MKQR01000025.1"/>
</dbReference>
<keyword evidence="1" id="KW-1133">Transmembrane helix</keyword>
<keyword evidence="4" id="KW-1185">Reference proteome</keyword>